<gene>
    <name evidence="2" type="ORF">L596_026717</name>
</gene>
<name>A0A4U5M264_STECR</name>
<keyword evidence="1" id="KW-0812">Transmembrane</keyword>
<keyword evidence="1" id="KW-1133">Transmembrane helix</keyword>
<evidence type="ECO:0000313" key="3">
    <source>
        <dbReference type="Proteomes" id="UP000298663"/>
    </source>
</evidence>
<feature type="transmembrane region" description="Helical" evidence="1">
    <location>
        <begin position="14"/>
        <end position="35"/>
    </location>
</feature>
<sequence>MAGSFAQQIACESVYILLSIILPSTYYVRVVYIYISKSKCRRLECYCLMRQIGTAQLLAVLSAFFGGLMHATTYDHLGISTFTAKISAIASRLEPMLSFVLALNRPKITS</sequence>
<protein>
    <submittedName>
        <fullName evidence="2">Uncharacterized protein</fullName>
    </submittedName>
</protein>
<dbReference type="EMBL" id="AZBU02000010">
    <property type="protein sequence ID" value="TKR62801.1"/>
    <property type="molecule type" value="Genomic_DNA"/>
</dbReference>
<reference evidence="2 3" key="1">
    <citation type="journal article" date="2015" name="Genome Biol.">
        <title>Comparative genomics of Steinernema reveals deeply conserved gene regulatory networks.</title>
        <authorList>
            <person name="Dillman A.R."/>
            <person name="Macchietto M."/>
            <person name="Porter C.F."/>
            <person name="Rogers A."/>
            <person name="Williams B."/>
            <person name="Antoshechkin I."/>
            <person name="Lee M.M."/>
            <person name="Goodwin Z."/>
            <person name="Lu X."/>
            <person name="Lewis E.E."/>
            <person name="Goodrich-Blair H."/>
            <person name="Stock S.P."/>
            <person name="Adams B.J."/>
            <person name="Sternberg P.W."/>
            <person name="Mortazavi A."/>
        </authorList>
    </citation>
    <scope>NUCLEOTIDE SEQUENCE [LARGE SCALE GENOMIC DNA]</scope>
    <source>
        <strain evidence="2 3">ALL</strain>
    </source>
</reference>
<dbReference type="AlphaFoldDB" id="A0A4U5M264"/>
<keyword evidence="3" id="KW-1185">Reference proteome</keyword>
<organism evidence="2 3">
    <name type="scientific">Steinernema carpocapsae</name>
    <name type="common">Entomopathogenic nematode</name>
    <dbReference type="NCBI Taxonomy" id="34508"/>
    <lineage>
        <taxon>Eukaryota</taxon>
        <taxon>Metazoa</taxon>
        <taxon>Ecdysozoa</taxon>
        <taxon>Nematoda</taxon>
        <taxon>Chromadorea</taxon>
        <taxon>Rhabditida</taxon>
        <taxon>Tylenchina</taxon>
        <taxon>Panagrolaimomorpha</taxon>
        <taxon>Strongyloidoidea</taxon>
        <taxon>Steinernematidae</taxon>
        <taxon>Steinernema</taxon>
    </lineage>
</organism>
<dbReference type="Proteomes" id="UP000298663">
    <property type="component" value="Unassembled WGS sequence"/>
</dbReference>
<keyword evidence="1" id="KW-0472">Membrane</keyword>
<proteinExistence type="predicted"/>
<comment type="caution">
    <text evidence="2">The sequence shown here is derived from an EMBL/GenBank/DDBJ whole genome shotgun (WGS) entry which is preliminary data.</text>
</comment>
<evidence type="ECO:0000313" key="2">
    <source>
        <dbReference type="EMBL" id="TKR62801.1"/>
    </source>
</evidence>
<evidence type="ECO:0000256" key="1">
    <source>
        <dbReference type="SAM" id="Phobius"/>
    </source>
</evidence>
<accession>A0A4U5M264</accession>
<reference evidence="2 3" key="2">
    <citation type="journal article" date="2019" name="G3 (Bethesda)">
        <title>Hybrid Assembly of the Genome of the Entomopathogenic Nematode Steinernema carpocapsae Identifies the X-Chromosome.</title>
        <authorList>
            <person name="Serra L."/>
            <person name="Macchietto M."/>
            <person name="Macias-Munoz A."/>
            <person name="McGill C.J."/>
            <person name="Rodriguez I.M."/>
            <person name="Rodriguez B."/>
            <person name="Murad R."/>
            <person name="Mortazavi A."/>
        </authorList>
    </citation>
    <scope>NUCLEOTIDE SEQUENCE [LARGE SCALE GENOMIC DNA]</scope>
    <source>
        <strain evidence="2 3">ALL</strain>
    </source>
</reference>
<feature type="transmembrane region" description="Helical" evidence="1">
    <location>
        <begin position="47"/>
        <end position="70"/>
    </location>
</feature>